<accession>A0A1M5NXL6</accession>
<name>A0A1M5NXL6_9FIRM</name>
<feature type="transmembrane region" description="Helical" evidence="2">
    <location>
        <begin position="56"/>
        <end position="75"/>
    </location>
</feature>
<keyword evidence="4" id="KW-1185">Reference proteome</keyword>
<sequence>MWLLAVFCLLLGIIIGFQMPLLPAIYAKYMSIAVLAALDSVFGGIRAYMEDTFDNLIFISGFIVNALLAAGLAYLGDKLGVELYLAAVVVFGVRLFQNLGIIRRYLLKKY</sequence>
<gene>
    <name evidence="3" type="ORF">SAMN02745221_01316</name>
</gene>
<dbReference type="OrthoDB" id="9812056at2"/>
<dbReference type="Pfam" id="PF06947">
    <property type="entry name" value="DUF1290"/>
    <property type="match status" value="1"/>
</dbReference>
<keyword evidence="2" id="KW-1133">Transmembrane helix</keyword>
<proteinExistence type="inferred from homology"/>
<evidence type="ECO:0000313" key="4">
    <source>
        <dbReference type="Proteomes" id="UP000242329"/>
    </source>
</evidence>
<keyword evidence="1 2" id="KW-0812">Transmembrane</keyword>
<organism evidence="3 4">
    <name type="scientific">Thermosyntropha lipolytica DSM 11003</name>
    <dbReference type="NCBI Taxonomy" id="1123382"/>
    <lineage>
        <taxon>Bacteria</taxon>
        <taxon>Bacillati</taxon>
        <taxon>Bacillota</taxon>
        <taxon>Clostridia</taxon>
        <taxon>Eubacteriales</taxon>
        <taxon>Syntrophomonadaceae</taxon>
        <taxon>Thermosyntropha</taxon>
    </lineage>
</organism>
<evidence type="ECO:0000313" key="3">
    <source>
        <dbReference type="EMBL" id="SHG94261.1"/>
    </source>
</evidence>
<dbReference type="Proteomes" id="UP000242329">
    <property type="component" value="Unassembled WGS sequence"/>
</dbReference>
<dbReference type="STRING" id="1123382.SAMN02745221_01316"/>
<protein>
    <submittedName>
        <fullName evidence="3">Small basic protein</fullName>
    </submittedName>
</protein>
<comment type="similarity">
    <text evidence="1">Belongs to the sbp family.</text>
</comment>
<evidence type="ECO:0000256" key="1">
    <source>
        <dbReference type="PIRNR" id="PIRNR018579"/>
    </source>
</evidence>
<dbReference type="RefSeq" id="WP_073091837.1">
    <property type="nucleotide sequence ID" value="NZ_FQWY01000019.1"/>
</dbReference>
<feature type="transmembrane region" description="Helical" evidence="2">
    <location>
        <begin position="81"/>
        <end position="102"/>
    </location>
</feature>
<reference evidence="4" key="1">
    <citation type="submission" date="2016-11" db="EMBL/GenBank/DDBJ databases">
        <authorList>
            <person name="Varghese N."/>
            <person name="Submissions S."/>
        </authorList>
    </citation>
    <scope>NUCLEOTIDE SEQUENCE [LARGE SCALE GENOMIC DNA]</scope>
    <source>
        <strain evidence="4">DSM 11003</strain>
    </source>
</reference>
<dbReference type="EMBL" id="FQWY01000019">
    <property type="protein sequence ID" value="SHG94261.1"/>
    <property type="molecule type" value="Genomic_DNA"/>
</dbReference>
<dbReference type="PIRSF" id="PIRSF018579">
    <property type="entry name" value="Sbp"/>
    <property type="match status" value="1"/>
</dbReference>
<comment type="subcellular location">
    <subcellularLocation>
        <location evidence="1">Cell membrane</location>
        <topology evidence="1">Multi-pass membrane protein</topology>
    </subcellularLocation>
</comment>
<dbReference type="GO" id="GO:0005886">
    <property type="term" value="C:plasma membrane"/>
    <property type="evidence" value="ECO:0007669"/>
    <property type="project" value="UniProtKB-SubCell"/>
</dbReference>
<dbReference type="AlphaFoldDB" id="A0A1M5NXL6"/>
<feature type="transmembrane region" description="Helical" evidence="2">
    <location>
        <begin position="26"/>
        <end position="49"/>
    </location>
</feature>
<dbReference type="InterPro" id="IPR009709">
    <property type="entry name" value="DUF1290"/>
</dbReference>
<evidence type="ECO:0000256" key="2">
    <source>
        <dbReference type="SAM" id="Phobius"/>
    </source>
</evidence>
<keyword evidence="1 2" id="KW-0472">Membrane</keyword>
<keyword evidence="1" id="KW-1003">Cell membrane</keyword>